<keyword evidence="1" id="KW-0472">Membrane</keyword>
<feature type="domain" description="Cytoskeleton protein RodZ-like C-terminal" evidence="2">
    <location>
        <begin position="291"/>
        <end position="358"/>
    </location>
</feature>
<dbReference type="EMBL" id="QHLQ01000023">
    <property type="protein sequence ID" value="NIZ62884.1"/>
    <property type="molecule type" value="Genomic_DNA"/>
</dbReference>
<comment type="caution">
    <text evidence="3">The sequence shown here is derived from an EMBL/GenBank/DDBJ whole genome shotgun (WGS) entry which is preliminary data.</text>
</comment>
<organism evidence="3 4">
    <name type="scientific">Parasedimentitalea denitrificans</name>
    <dbReference type="NCBI Taxonomy" id="2211118"/>
    <lineage>
        <taxon>Bacteria</taxon>
        <taxon>Pseudomonadati</taxon>
        <taxon>Pseudomonadota</taxon>
        <taxon>Alphaproteobacteria</taxon>
        <taxon>Rhodobacterales</taxon>
        <taxon>Paracoccaceae</taxon>
        <taxon>Parasedimentitalea</taxon>
    </lineage>
</organism>
<dbReference type="InterPro" id="IPR001387">
    <property type="entry name" value="Cro/C1-type_HTH"/>
</dbReference>
<keyword evidence="1" id="KW-0812">Transmembrane</keyword>
<keyword evidence="1" id="KW-1133">Transmembrane helix</keyword>
<keyword evidence="4" id="KW-1185">Reference proteome</keyword>
<protein>
    <submittedName>
        <fullName evidence="3">DUF4115 domain-containing protein</fullName>
    </submittedName>
</protein>
<dbReference type="RefSeq" id="WP_167685498.1">
    <property type="nucleotide sequence ID" value="NZ_QHLQ01000023.1"/>
</dbReference>
<proteinExistence type="predicted"/>
<reference evidence="3 4" key="1">
    <citation type="submission" date="2018-05" db="EMBL/GenBank/DDBJ databases">
        <authorList>
            <person name="Zhang Y.-J."/>
        </authorList>
    </citation>
    <scope>NUCLEOTIDE SEQUENCE [LARGE SCALE GENOMIC DNA]</scope>
    <source>
        <strain evidence="3 4">CY04</strain>
    </source>
</reference>
<dbReference type="Pfam" id="PF13413">
    <property type="entry name" value="HTH_25"/>
    <property type="match status" value="1"/>
</dbReference>
<sequence length="397" mass="42811">MIGRIKQRKSKVQEDNAPRSFDDYEFRLGDAMRGERATLGKSLLDVQRELRIKASYIAAIENSDPSVFDTPGFIAGYVRSYARYLSMDPDQVFEDFCRESGFEVAHGMSTKASGKRTGPPPIATGMGGLESDAFTAPNTPFSPNESSFLLNFEARAIGSVMVLLALIGGVGFGGWTVLQQVQQVQMAPVEQTPVVLTELDPLSAVDDMSLNSEAAITSDALNRLYRPQALDVPVLAARDAPISTLDPSAFGSFASTEQPSLVVAEARSSSPSTAVQPVPRVMEQAAPRMEMVAVRESWVRVSSADGSVIFEGIMQPGQSYEIPATEEAPLLRTGESSAIYFALDGAHFGPVGGRGEVTKNLPLSIDNVTDIFDVADLEQDRDLAKMVAQLEAEVFSE</sequence>
<evidence type="ECO:0000313" key="3">
    <source>
        <dbReference type="EMBL" id="NIZ62884.1"/>
    </source>
</evidence>
<dbReference type="PANTHER" id="PTHR34475:SF1">
    <property type="entry name" value="CYTOSKELETON PROTEIN RODZ"/>
    <property type="match status" value="1"/>
</dbReference>
<feature type="transmembrane region" description="Helical" evidence="1">
    <location>
        <begin position="156"/>
        <end position="178"/>
    </location>
</feature>
<dbReference type="InterPro" id="IPR050400">
    <property type="entry name" value="Bact_Cytoskel_RodZ"/>
</dbReference>
<dbReference type="CDD" id="cd00093">
    <property type="entry name" value="HTH_XRE"/>
    <property type="match status" value="1"/>
</dbReference>
<dbReference type="PANTHER" id="PTHR34475">
    <property type="match status" value="1"/>
</dbReference>
<dbReference type="Pfam" id="PF13464">
    <property type="entry name" value="RodZ_C"/>
    <property type="match status" value="1"/>
</dbReference>
<evidence type="ECO:0000313" key="4">
    <source>
        <dbReference type="Proteomes" id="UP001429564"/>
    </source>
</evidence>
<dbReference type="InterPro" id="IPR025194">
    <property type="entry name" value="RodZ-like_C"/>
</dbReference>
<dbReference type="Proteomes" id="UP001429564">
    <property type="component" value="Unassembled WGS sequence"/>
</dbReference>
<gene>
    <name evidence="3" type="ORF">DL239_18110</name>
</gene>
<evidence type="ECO:0000256" key="1">
    <source>
        <dbReference type="SAM" id="Phobius"/>
    </source>
</evidence>
<accession>A0ABX0WDL1</accession>
<evidence type="ECO:0000259" key="2">
    <source>
        <dbReference type="Pfam" id="PF13464"/>
    </source>
</evidence>
<dbReference type="InterPro" id="IPR010982">
    <property type="entry name" value="Lambda_DNA-bd_dom_sf"/>
</dbReference>
<name>A0ABX0WDL1_9RHOB</name>
<dbReference type="Gene3D" id="1.10.260.40">
    <property type="entry name" value="lambda repressor-like DNA-binding domains"/>
    <property type="match status" value="1"/>
</dbReference>